<dbReference type="KEGG" id="hsal:JMJ58_19810"/>
<gene>
    <name evidence="1" type="ORF">JMJ58_19810</name>
</gene>
<keyword evidence="2" id="KW-1185">Reference proteome</keyword>
<evidence type="ECO:0000313" key="1">
    <source>
        <dbReference type="EMBL" id="QRV15126.1"/>
    </source>
</evidence>
<dbReference type="InterPro" id="IPR050141">
    <property type="entry name" value="GCL_type2/YbdK_subfam"/>
</dbReference>
<evidence type="ECO:0008006" key="3">
    <source>
        <dbReference type="Google" id="ProtNLM"/>
    </source>
</evidence>
<dbReference type="PANTHER" id="PTHR36510:SF3">
    <property type="entry name" value="CONSERVED PROTEIN"/>
    <property type="match status" value="1"/>
</dbReference>
<dbReference type="OrthoDB" id="194541at2157"/>
<dbReference type="InterPro" id="IPR006336">
    <property type="entry name" value="GCS2"/>
</dbReference>
<dbReference type="GO" id="GO:0016879">
    <property type="term" value="F:ligase activity, forming carbon-nitrogen bonds"/>
    <property type="evidence" value="ECO:0007669"/>
    <property type="project" value="TreeGrafter"/>
</dbReference>
<dbReference type="SUPFAM" id="SSF55931">
    <property type="entry name" value="Glutamine synthetase/guanido kinase"/>
    <property type="match status" value="1"/>
</dbReference>
<reference evidence="1 2" key="1">
    <citation type="submission" date="2021-01" db="EMBL/GenBank/DDBJ databases">
        <title>Genome Sequence and Methylation Pattern of Haloterrigena salifodinae BOL5-1, An Extremely Halophilic Archaeon from a Bolivian Salt Mine.</title>
        <authorList>
            <person name="DasSarma P."/>
            <person name="Anton B.P."/>
            <person name="DasSarma S.L."/>
            <person name="von Ehrenheim H.A.L."/>
            <person name="Martinez F.L."/>
            <person name="Guzman D."/>
            <person name="Roberts R.J."/>
            <person name="DasSarma S."/>
        </authorList>
    </citation>
    <scope>NUCLEOTIDE SEQUENCE [LARGE SCALE GENOMIC DNA]</scope>
    <source>
        <strain evidence="1 2">BOL5-1</strain>
    </source>
</reference>
<dbReference type="Gene3D" id="3.30.590.20">
    <property type="match status" value="2"/>
</dbReference>
<dbReference type="Proteomes" id="UP000637819">
    <property type="component" value="Chromosome"/>
</dbReference>
<dbReference type="RefSeq" id="WP_204747735.1">
    <property type="nucleotide sequence ID" value="NZ_CP069188.1"/>
</dbReference>
<sequence length="513" mass="57164">MTDPVALVARSLADETRREFDRRVDEQAARVTDALRAGRFDSPGFGLGLELEAYAVDEAGRLARVPDAVFEGRCERELGRHNVEFNTEPTPFDGAGIAAQAAQLERRVRKAQSDAEADGLEIVLDAMWTRPPSEGTREYLAATAEREGVTLAENMTESARYYAIDNDVLARTGGEIALSVPGVEETFPSLLFESLTSSVQPHVQIPDVEAFPRYYNTALGTLGPVLALATNSPLLPPDLYDFEKRDESAGPTDPYALLEATHHELRIPVFEQSVNRAWEKVRVPLRIERTTDAIDRLVADQTCAPFLREWLADGDREEFADRFWELDHKRGTYWRWLRTVVGGQPVAEGDRWSVRLEYRPLPTQPTVAETVGLQCLVAGLLRGLVGAAHPIATLEREAAAASFYDAVANGLEADLALITADGDRTSDRDVIYDELFAFARRGLREQGVSDETIETYLSPLEARWTERTTPSRWKLERVCDRLDAGERFVDAVAGMQSEYVHRAGADEPITRWS</sequence>
<accession>A0A8T8E0X7</accession>
<name>A0A8T8E0X7_9EURY</name>
<dbReference type="EMBL" id="CP069188">
    <property type="protein sequence ID" value="QRV15126.1"/>
    <property type="molecule type" value="Genomic_DNA"/>
</dbReference>
<dbReference type="Pfam" id="PF04107">
    <property type="entry name" value="GCS2"/>
    <property type="match status" value="1"/>
</dbReference>
<evidence type="ECO:0000313" key="2">
    <source>
        <dbReference type="Proteomes" id="UP000637819"/>
    </source>
</evidence>
<dbReference type="AlphaFoldDB" id="A0A8T8E0X7"/>
<protein>
    <recommendedName>
        <fullName evidence="3">Glutamate--cysteine ligase</fullName>
    </recommendedName>
</protein>
<dbReference type="PANTHER" id="PTHR36510">
    <property type="entry name" value="GLUTAMATE--CYSTEINE LIGASE 2-RELATED"/>
    <property type="match status" value="1"/>
</dbReference>
<proteinExistence type="predicted"/>
<dbReference type="GeneID" id="62877420"/>
<dbReference type="InterPro" id="IPR014746">
    <property type="entry name" value="Gln_synth/guanido_kin_cat_dom"/>
</dbReference>
<organism evidence="1 2">
    <name type="scientific">Haloterrigena salifodinae</name>
    <dbReference type="NCBI Taxonomy" id="2675099"/>
    <lineage>
        <taxon>Archaea</taxon>
        <taxon>Methanobacteriati</taxon>
        <taxon>Methanobacteriota</taxon>
        <taxon>Stenosarchaea group</taxon>
        <taxon>Halobacteria</taxon>
        <taxon>Halobacteriales</taxon>
        <taxon>Natrialbaceae</taxon>
        <taxon>Haloterrigena</taxon>
    </lineage>
</organism>